<dbReference type="InterPro" id="IPR051531">
    <property type="entry name" value="N-acetyltransferase"/>
</dbReference>
<keyword evidence="2" id="KW-0808">Transferase</keyword>
<dbReference type="OrthoDB" id="9798081at2"/>
<dbReference type="Proteomes" id="UP000324269">
    <property type="component" value="Unassembled WGS sequence"/>
</dbReference>
<comment type="caution">
    <text evidence="2">The sequence shown here is derived from an EMBL/GenBank/DDBJ whole genome shotgun (WGS) entry which is preliminary data.</text>
</comment>
<evidence type="ECO:0000313" key="3">
    <source>
        <dbReference type="Proteomes" id="UP000324269"/>
    </source>
</evidence>
<dbReference type="RefSeq" id="WP_148969092.1">
    <property type="nucleotide sequence ID" value="NZ_CANLNA010000002.1"/>
</dbReference>
<dbReference type="Gene3D" id="3.40.630.30">
    <property type="match status" value="1"/>
</dbReference>
<dbReference type="PANTHER" id="PTHR43792">
    <property type="entry name" value="GNAT FAMILY, PUTATIVE (AFU_ORTHOLOGUE AFUA_3G00765)-RELATED-RELATED"/>
    <property type="match status" value="1"/>
</dbReference>
<organism evidence="2 3">
    <name type="scientific">Rossellomorea aquimaris</name>
    <dbReference type="NCBI Taxonomy" id="189382"/>
    <lineage>
        <taxon>Bacteria</taxon>
        <taxon>Bacillati</taxon>
        <taxon>Bacillota</taxon>
        <taxon>Bacilli</taxon>
        <taxon>Bacillales</taxon>
        <taxon>Bacillaceae</taxon>
        <taxon>Rossellomorea</taxon>
    </lineage>
</organism>
<dbReference type="EMBL" id="VTEZ01000004">
    <property type="protein sequence ID" value="TYS84661.1"/>
    <property type="molecule type" value="Genomic_DNA"/>
</dbReference>
<dbReference type="Pfam" id="PF13302">
    <property type="entry name" value="Acetyltransf_3"/>
    <property type="match status" value="1"/>
</dbReference>
<sequence>MKVTETSRLALRWVEETDAEFIMKLLNEPGWLQYIGDKGIRTMDDAKDYIVCGPQTMYEREGFGLFLAERKDDHVPIGLCGLIKRDGLEDVDIGFAFLSDYQFQGYAFEAASATVDFAKDMGIKRLVAITTKDNESSSKLLEKLDMKLEGYVTLPNDTEELKKYSLNF</sequence>
<dbReference type="GO" id="GO:0016747">
    <property type="term" value="F:acyltransferase activity, transferring groups other than amino-acyl groups"/>
    <property type="evidence" value="ECO:0007669"/>
    <property type="project" value="InterPro"/>
</dbReference>
<proteinExistence type="predicted"/>
<dbReference type="CDD" id="cd04301">
    <property type="entry name" value="NAT_SF"/>
    <property type="match status" value="1"/>
</dbReference>
<protein>
    <submittedName>
        <fullName evidence="2">GNAT family N-acetyltransferase</fullName>
    </submittedName>
</protein>
<accession>A0A5D4UC28</accession>
<dbReference type="InterPro" id="IPR016181">
    <property type="entry name" value="Acyl_CoA_acyltransferase"/>
</dbReference>
<dbReference type="PANTHER" id="PTHR43792:SF1">
    <property type="entry name" value="N-ACETYLTRANSFERASE DOMAIN-CONTAINING PROTEIN"/>
    <property type="match status" value="1"/>
</dbReference>
<evidence type="ECO:0000259" key="1">
    <source>
        <dbReference type="PROSITE" id="PS51186"/>
    </source>
</evidence>
<reference evidence="2 3" key="1">
    <citation type="submission" date="2019-08" db="EMBL/GenBank/DDBJ databases">
        <title>Bacillus genomes from the desert of Cuatro Cienegas, Coahuila.</title>
        <authorList>
            <person name="Olmedo-Alvarez G."/>
        </authorList>
    </citation>
    <scope>NUCLEOTIDE SEQUENCE [LARGE SCALE GENOMIC DNA]</scope>
    <source>
        <strain evidence="2 3">CH87b_3T</strain>
    </source>
</reference>
<gene>
    <name evidence="2" type="ORF">FZC85_14935</name>
</gene>
<dbReference type="InterPro" id="IPR000182">
    <property type="entry name" value="GNAT_dom"/>
</dbReference>
<name>A0A5D4UC28_9BACI</name>
<feature type="domain" description="N-acetyltransferase" evidence="1">
    <location>
        <begin position="9"/>
        <end position="168"/>
    </location>
</feature>
<dbReference type="AlphaFoldDB" id="A0A5D4UC28"/>
<dbReference type="SUPFAM" id="SSF55729">
    <property type="entry name" value="Acyl-CoA N-acyltransferases (Nat)"/>
    <property type="match status" value="1"/>
</dbReference>
<dbReference type="PROSITE" id="PS51186">
    <property type="entry name" value="GNAT"/>
    <property type="match status" value="1"/>
</dbReference>
<evidence type="ECO:0000313" key="2">
    <source>
        <dbReference type="EMBL" id="TYS84661.1"/>
    </source>
</evidence>